<dbReference type="Proteomes" id="UP000238083">
    <property type="component" value="Unassembled WGS sequence"/>
</dbReference>
<dbReference type="EMBL" id="PVZF01000008">
    <property type="protein sequence ID" value="PRY13568.1"/>
    <property type="molecule type" value="Genomic_DNA"/>
</dbReference>
<dbReference type="RefSeq" id="WP_106212448.1">
    <property type="nucleotide sequence ID" value="NZ_PVZF01000008.1"/>
</dbReference>
<evidence type="ECO:0000313" key="1">
    <source>
        <dbReference type="EMBL" id="PRY13568.1"/>
    </source>
</evidence>
<evidence type="ECO:0000313" key="2">
    <source>
        <dbReference type="Proteomes" id="UP000238083"/>
    </source>
</evidence>
<keyword evidence="2" id="KW-1185">Reference proteome</keyword>
<accession>A0A2T0R1X9</accession>
<comment type="caution">
    <text evidence="1">The sequence shown here is derived from an EMBL/GenBank/DDBJ whole genome shotgun (WGS) entry which is preliminary data.</text>
</comment>
<organism evidence="1 2">
    <name type="scientific">Kineococcus rhizosphaerae</name>
    <dbReference type="NCBI Taxonomy" id="559628"/>
    <lineage>
        <taxon>Bacteria</taxon>
        <taxon>Bacillati</taxon>
        <taxon>Actinomycetota</taxon>
        <taxon>Actinomycetes</taxon>
        <taxon>Kineosporiales</taxon>
        <taxon>Kineosporiaceae</taxon>
        <taxon>Kineococcus</taxon>
    </lineage>
</organism>
<sequence>MTTTALAAAGEPVTVLGRFPLDPADPSDDHGVLFAHPRTDEGEEDVLVCHFGHLLEVDDSLESLPALRPGDVLVRAHEEARWVRWHFRTAADLEAWTADPVGWGLDG</sequence>
<proteinExistence type="predicted"/>
<dbReference type="AlphaFoldDB" id="A0A2T0R1X9"/>
<name>A0A2T0R1X9_9ACTN</name>
<protein>
    <submittedName>
        <fullName evidence="1">Uncharacterized protein</fullName>
    </submittedName>
</protein>
<gene>
    <name evidence="1" type="ORF">CLV37_108238</name>
</gene>
<reference evidence="1 2" key="1">
    <citation type="submission" date="2018-03" db="EMBL/GenBank/DDBJ databases">
        <title>Genomic Encyclopedia of Archaeal and Bacterial Type Strains, Phase II (KMG-II): from individual species to whole genera.</title>
        <authorList>
            <person name="Goeker M."/>
        </authorList>
    </citation>
    <scope>NUCLEOTIDE SEQUENCE [LARGE SCALE GENOMIC DNA]</scope>
    <source>
        <strain evidence="1 2">DSM 19711</strain>
    </source>
</reference>